<dbReference type="EMBL" id="DRNZ01000258">
    <property type="protein sequence ID" value="HHO58344.1"/>
    <property type="molecule type" value="Genomic_DNA"/>
</dbReference>
<keyword evidence="1" id="KW-0812">Transmembrane</keyword>
<organism evidence="2">
    <name type="scientific">Oceanithermus profundus</name>
    <dbReference type="NCBI Taxonomy" id="187137"/>
    <lineage>
        <taxon>Bacteria</taxon>
        <taxon>Thermotogati</taxon>
        <taxon>Deinococcota</taxon>
        <taxon>Deinococci</taxon>
        <taxon>Thermales</taxon>
        <taxon>Thermaceae</taxon>
        <taxon>Oceanithermus</taxon>
    </lineage>
</organism>
<name>A0A7C5SSQ4_9DEIN</name>
<evidence type="ECO:0000256" key="1">
    <source>
        <dbReference type="SAM" id="Phobius"/>
    </source>
</evidence>
<accession>A0A7C5SSQ4</accession>
<proteinExistence type="predicted"/>
<feature type="transmembrane region" description="Helical" evidence="1">
    <location>
        <begin position="43"/>
        <end position="65"/>
    </location>
</feature>
<evidence type="ECO:0000313" key="2">
    <source>
        <dbReference type="EMBL" id="HHO58344.1"/>
    </source>
</evidence>
<dbReference type="SUPFAM" id="SSF47162">
    <property type="entry name" value="Apolipoprotein"/>
    <property type="match status" value="1"/>
</dbReference>
<dbReference type="GO" id="GO:0032259">
    <property type="term" value="P:methylation"/>
    <property type="evidence" value="ECO:0007669"/>
    <property type="project" value="UniProtKB-KW"/>
</dbReference>
<keyword evidence="1" id="KW-0472">Membrane</keyword>
<protein>
    <submittedName>
        <fullName evidence="2">DNA cytosine methyltransferase</fullName>
    </submittedName>
</protein>
<reference evidence="2" key="1">
    <citation type="journal article" date="2020" name="mSystems">
        <title>Genome- and Community-Level Interaction Insights into Carbon Utilization and Element Cycling Functions of Hydrothermarchaeota in Hydrothermal Sediment.</title>
        <authorList>
            <person name="Zhou Z."/>
            <person name="Liu Y."/>
            <person name="Xu W."/>
            <person name="Pan J."/>
            <person name="Luo Z.H."/>
            <person name="Li M."/>
        </authorList>
    </citation>
    <scope>NUCLEOTIDE SEQUENCE [LARGE SCALE GENOMIC DNA]</scope>
    <source>
        <strain evidence="2">HyVt-523</strain>
    </source>
</reference>
<dbReference type="AlphaFoldDB" id="A0A7C5SSQ4"/>
<sequence>MNLRNLTVLVILLLVALFAGLNWPLFTAPSEINLLFTRVSAPLGLILLAVIALLSLLYFIFIAVIETGALIEIRRYARQVEQARKLADQAEASRFAELKTYLEQELSALAQGQSDLKAHVSLEAGEARKALSLEHDTLKSQHAEISGRVDQKTEQLKGELLARLESLERGLASDVERTGNTLAAYLGELEDRLLGRAGEGEGEAASEEA</sequence>
<dbReference type="GO" id="GO:0008168">
    <property type="term" value="F:methyltransferase activity"/>
    <property type="evidence" value="ECO:0007669"/>
    <property type="project" value="UniProtKB-KW"/>
</dbReference>
<dbReference type="Proteomes" id="UP000886105">
    <property type="component" value="Unassembled WGS sequence"/>
</dbReference>
<keyword evidence="2" id="KW-0489">Methyltransferase</keyword>
<keyword evidence="1" id="KW-1133">Transmembrane helix</keyword>
<keyword evidence="2" id="KW-0808">Transferase</keyword>
<dbReference type="Gene3D" id="1.20.120.20">
    <property type="entry name" value="Apolipoprotein"/>
    <property type="match status" value="1"/>
</dbReference>
<comment type="caution">
    <text evidence="2">The sequence shown here is derived from an EMBL/GenBank/DDBJ whole genome shotgun (WGS) entry which is preliminary data.</text>
</comment>
<gene>
    <name evidence="2" type="ORF">ENJ85_04130</name>
</gene>